<keyword evidence="1" id="KW-0732">Signal</keyword>
<feature type="signal peptide" evidence="1">
    <location>
        <begin position="1"/>
        <end position="25"/>
    </location>
</feature>
<dbReference type="PROSITE" id="PS51257">
    <property type="entry name" value="PROKAR_LIPOPROTEIN"/>
    <property type="match status" value="1"/>
</dbReference>
<accession>A0A0M4TU25</accession>
<dbReference type="STRING" id="45610.AOC03_02615"/>
<organism evidence="2 3">
    <name type="scientific">Psychrobacter urativorans</name>
    <dbReference type="NCBI Taxonomy" id="45610"/>
    <lineage>
        <taxon>Bacteria</taxon>
        <taxon>Pseudomonadati</taxon>
        <taxon>Pseudomonadota</taxon>
        <taxon>Gammaproteobacteria</taxon>
        <taxon>Moraxellales</taxon>
        <taxon>Moraxellaceae</taxon>
        <taxon>Psychrobacter</taxon>
    </lineage>
</organism>
<reference evidence="2 3" key="1">
    <citation type="submission" date="2015-09" db="EMBL/GenBank/DDBJ databases">
        <title>Complete genome of Psychrobacter urativorans R10.10B.</title>
        <authorList>
            <person name="See-Too W.S."/>
            <person name="Chan K.G."/>
        </authorList>
    </citation>
    <scope>NUCLEOTIDE SEQUENCE [LARGE SCALE GENOMIC DNA]</scope>
    <source>
        <strain evidence="2 3">R10.10B</strain>
    </source>
</reference>
<dbReference type="EMBL" id="CP012678">
    <property type="protein sequence ID" value="ALF59074.1"/>
    <property type="molecule type" value="Genomic_DNA"/>
</dbReference>
<name>A0A0M4TU25_9GAMM</name>
<sequence length="257" mass="28101">MNQKRYAIFTSTVAAVGLCSLLALSGCQSLNGYQQIEKVESADTWAGKINPVAGEVNIACIGTYHCEITQIDQTLVIAPDSHKPVNAAMLTQIAGTNAINNTKLNKGKQSQTQPAPLLADMTPLLNQKSVKVVPLSASGMKGLTNYYARVKPAKREVHINFYPENNVDYVERFALIHEFTQPGIYHLRAYRQKSPQATGSLLDTASPEPLCIDLLQNSSLVRRFCKQLDAKHQGEFVETRVTNKVPAKLAGNSSTKS</sequence>
<dbReference type="Proteomes" id="UP000059847">
    <property type="component" value="Chromosome"/>
</dbReference>
<dbReference type="AlphaFoldDB" id="A0A0M4TU25"/>
<keyword evidence="3" id="KW-1185">Reference proteome</keyword>
<protein>
    <recommendedName>
        <fullName evidence="4">SPOR domain-containing protein</fullName>
    </recommendedName>
</protein>
<gene>
    <name evidence="2" type="ORF">AOC03_02615</name>
</gene>
<dbReference type="RefSeq" id="WP_062533469.1">
    <property type="nucleotide sequence ID" value="NZ_CP012678.1"/>
</dbReference>
<dbReference type="OrthoDB" id="6696509at2"/>
<feature type="chain" id="PRO_5005802373" description="SPOR domain-containing protein" evidence="1">
    <location>
        <begin position="26"/>
        <end position="257"/>
    </location>
</feature>
<evidence type="ECO:0000313" key="3">
    <source>
        <dbReference type="Proteomes" id="UP000059847"/>
    </source>
</evidence>
<evidence type="ECO:0000256" key="1">
    <source>
        <dbReference type="SAM" id="SignalP"/>
    </source>
</evidence>
<proteinExistence type="predicted"/>
<evidence type="ECO:0008006" key="4">
    <source>
        <dbReference type="Google" id="ProtNLM"/>
    </source>
</evidence>
<evidence type="ECO:0000313" key="2">
    <source>
        <dbReference type="EMBL" id="ALF59074.1"/>
    </source>
</evidence>
<dbReference type="KEGG" id="pur:AOC03_02615"/>